<dbReference type="PANTHER" id="PTHR46492:SF1">
    <property type="entry name" value="DYNEIN AXONEMAL ASSEMBLY FACTOR 4"/>
    <property type="match status" value="1"/>
</dbReference>
<dbReference type="InterPro" id="IPR052004">
    <property type="entry name" value="Dynein_assembly_factor_4"/>
</dbReference>
<evidence type="ECO:0000256" key="9">
    <source>
        <dbReference type="ARBA" id="ARBA00024190"/>
    </source>
</evidence>
<evidence type="ECO:0000256" key="11">
    <source>
        <dbReference type="PROSITE-ProRule" id="PRU00339"/>
    </source>
</evidence>
<dbReference type="AlphaFoldDB" id="A0A091HYB7"/>
<feature type="region of interest" description="Disordered" evidence="12">
    <location>
        <begin position="143"/>
        <end position="203"/>
    </location>
</feature>
<name>A0A091HYB7_CALAN</name>
<keyword evidence="15" id="KW-1185">Reference proteome</keyword>
<evidence type="ECO:0000313" key="14">
    <source>
        <dbReference type="EMBL" id="KFP00912.1"/>
    </source>
</evidence>
<evidence type="ECO:0000256" key="10">
    <source>
        <dbReference type="ARBA" id="ARBA00024430"/>
    </source>
</evidence>
<dbReference type="GO" id="GO:0036158">
    <property type="term" value="P:outer dynein arm assembly"/>
    <property type="evidence" value="ECO:0007669"/>
    <property type="project" value="TreeGrafter"/>
</dbReference>
<feature type="compositionally biased region" description="Basic and acidic residues" evidence="12">
    <location>
        <begin position="143"/>
        <end position="175"/>
    </location>
</feature>
<dbReference type="GO" id="GO:0007399">
    <property type="term" value="P:nervous system development"/>
    <property type="evidence" value="ECO:0007669"/>
    <property type="project" value="UniProtKB-KW"/>
</dbReference>
<dbReference type="Gene3D" id="1.25.40.10">
    <property type="entry name" value="Tetratricopeptide repeat domain"/>
    <property type="match status" value="1"/>
</dbReference>
<dbReference type="GO" id="GO:0007368">
    <property type="term" value="P:determination of left/right symmetry"/>
    <property type="evidence" value="ECO:0007669"/>
    <property type="project" value="TreeGrafter"/>
</dbReference>
<dbReference type="CDD" id="cd06469">
    <property type="entry name" value="p23_DYX1C1_like"/>
    <property type="match status" value="1"/>
</dbReference>
<keyword evidence="8" id="KW-0966">Cell projection</keyword>
<evidence type="ECO:0000259" key="13">
    <source>
        <dbReference type="PROSITE" id="PS51203"/>
    </source>
</evidence>
<dbReference type="FunFam" id="1.25.40.10:FF:000176">
    <property type="entry name" value="dynein assembly factor 4, axonemal isoform X1"/>
    <property type="match status" value="1"/>
</dbReference>
<dbReference type="Pfam" id="PF13181">
    <property type="entry name" value="TPR_8"/>
    <property type="match status" value="1"/>
</dbReference>
<keyword evidence="6" id="KW-0524">Neurogenesis</keyword>
<dbReference type="GO" id="GO:0007507">
    <property type="term" value="P:heart development"/>
    <property type="evidence" value="ECO:0007669"/>
    <property type="project" value="TreeGrafter"/>
</dbReference>
<reference evidence="14 15" key="1">
    <citation type="submission" date="2014-04" db="EMBL/GenBank/DDBJ databases">
        <title>Genome evolution of avian class.</title>
        <authorList>
            <person name="Zhang G."/>
            <person name="Li C."/>
        </authorList>
    </citation>
    <scope>NUCLEOTIDE SEQUENCE [LARGE SCALE GENOMIC DNA]</scope>
    <source>
        <strain evidence="14">BGI_N300</strain>
    </source>
</reference>
<dbReference type="InterPro" id="IPR037894">
    <property type="entry name" value="CS_DYX1C1"/>
</dbReference>
<dbReference type="PANTHER" id="PTHR46492">
    <property type="entry name" value="DYNEIN ASSEMBLY FACTOR 4, AXONEMAL"/>
    <property type="match status" value="1"/>
</dbReference>
<sequence length="401" mass="46151">LRGLRATPANIFCTDQYLKVSIPPFLFEAILYAPIDDTNSTAKIGNGIIFFTLYKKEVAMWDSLTIANANKEKLQYLRENAVLKAQEKAREETEAKKVTRQEHKKYALEATMKLEEAERKRIEDLKEKERQKVTKELELWEKQQKDAEQQKRVQKEEESTKEVEQLNEKKTENRNKTRIPNEGTSKTRVKPSKGPGSSSIFSENLREEQLPAPRAAATIKISFTSRVFPTALRESRVAEEEEWLHKQAEARRTINADLSELEDLKEEERNPDWLKDKGNKMFATGNYLAAVNAYNLAVQLNNKLPLLYLNRAACHLKLRNLHKAIEDSSKALELLTPPVPDNENARVKAYIRRGTAFCQLELYTEGLQDYEAALKIDPKNKIIEKDAEKIRHLIQGTIQDS</sequence>
<dbReference type="InterPro" id="IPR011990">
    <property type="entry name" value="TPR-like_helical_dom_sf"/>
</dbReference>
<comment type="subcellular location">
    <subcellularLocation>
        <location evidence="2">Cell projection</location>
        <location evidence="2">Neuron projection</location>
    </subcellularLocation>
    <subcellularLocation>
        <location evidence="9">Dynein axonemal particle</location>
    </subcellularLocation>
    <subcellularLocation>
        <location evidence="1">Nucleus</location>
    </subcellularLocation>
</comment>
<evidence type="ECO:0000256" key="3">
    <source>
        <dbReference type="ARBA" id="ARBA00022490"/>
    </source>
</evidence>
<dbReference type="GO" id="GO:0043005">
    <property type="term" value="C:neuron projection"/>
    <property type="evidence" value="ECO:0007669"/>
    <property type="project" value="UniProtKB-SubCell"/>
</dbReference>
<gene>
    <name evidence="14" type="ORF">N300_11947</name>
</gene>
<dbReference type="InterPro" id="IPR019734">
    <property type="entry name" value="TPR_rpt"/>
</dbReference>
<dbReference type="SUPFAM" id="SSF48452">
    <property type="entry name" value="TPR-like"/>
    <property type="match status" value="1"/>
</dbReference>
<keyword evidence="5 11" id="KW-0802">TPR repeat</keyword>
<dbReference type="PROSITE" id="PS50005">
    <property type="entry name" value="TPR"/>
    <property type="match status" value="1"/>
</dbReference>
<accession>A0A091HYB7</accession>
<protein>
    <recommendedName>
        <fullName evidence="10">Dynein axonemal assembly factor 4</fullName>
    </recommendedName>
</protein>
<dbReference type="InterPro" id="IPR008978">
    <property type="entry name" value="HSP20-like_chaperone"/>
</dbReference>
<dbReference type="GO" id="GO:0005634">
    <property type="term" value="C:nucleus"/>
    <property type="evidence" value="ECO:0007669"/>
    <property type="project" value="UniProtKB-SubCell"/>
</dbReference>
<dbReference type="PROSITE" id="PS51203">
    <property type="entry name" value="CS"/>
    <property type="match status" value="1"/>
</dbReference>
<dbReference type="OrthoDB" id="348005at2759"/>
<dbReference type="GO" id="GO:0005576">
    <property type="term" value="C:extracellular region"/>
    <property type="evidence" value="ECO:0007669"/>
    <property type="project" value="GOC"/>
</dbReference>
<evidence type="ECO:0000256" key="12">
    <source>
        <dbReference type="SAM" id="MobiDB-lite"/>
    </source>
</evidence>
<keyword evidence="7" id="KW-0539">Nucleus</keyword>
<dbReference type="GO" id="GO:0036159">
    <property type="term" value="P:inner dynein arm assembly"/>
    <property type="evidence" value="ECO:0007669"/>
    <property type="project" value="TreeGrafter"/>
</dbReference>
<dbReference type="STRING" id="9244.A0A091HYB7"/>
<organism evidence="14 15">
    <name type="scientific">Calypte anna</name>
    <name type="common">Anna's hummingbird</name>
    <name type="synonym">Archilochus anna</name>
    <dbReference type="NCBI Taxonomy" id="9244"/>
    <lineage>
        <taxon>Eukaryota</taxon>
        <taxon>Metazoa</taxon>
        <taxon>Chordata</taxon>
        <taxon>Craniata</taxon>
        <taxon>Vertebrata</taxon>
        <taxon>Euteleostomi</taxon>
        <taxon>Archelosauria</taxon>
        <taxon>Archosauria</taxon>
        <taxon>Dinosauria</taxon>
        <taxon>Saurischia</taxon>
        <taxon>Theropoda</taxon>
        <taxon>Coelurosauria</taxon>
        <taxon>Aves</taxon>
        <taxon>Neognathae</taxon>
        <taxon>Neoaves</taxon>
        <taxon>Strisores</taxon>
        <taxon>Apodiformes</taxon>
        <taxon>Trochilidae</taxon>
        <taxon>Calypte</taxon>
    </lineage>
</organism>
<dbReference type="EMBL" id="KL218000">
    <property type="protein sequence ID" value="KFP00912.1"/>
    <property type="molecule type" value="Genomic_DNA"/>
</dbReference>
<evidence type="ECO:0000256" key="2">
    <source>
        <dbReference type="ARBA" id="ARBA00004487"/>
    </source>
</evidence>
<keyword evidence="4" id="KW-0677">Repeat</keyword>
<evidence type="ECO:0000256" key="5">
    <source>
        <dbReference type="ARBA" id="ARBA00022803"/>
    </source>
</evidence>
<evidence type="ECO:0000256" key="8">
    <source>
        <dbReference type="ARBA" id="ARBA00023273"/>
    </source>
</evidence>
<feature type="repeat" description="TPR" evidence="11">
    <location>
        <begin position="347"/>
        <end position="380"/>
    </location>
</feature>
<evidence type="ECO:0000256" key="6">
    <source>
        <dbReference type="ARBA" id="ARBA00022902"/>
    </source>
</evidence>
<dbReference type="SMART" id="SM00028">
    <property type="entry name" value="TPR"/>
    <property type="match status" value="3"/>
</dbReference>
<dbReference type="GO" id="GO:0003351">
    <property type="term" value="P:epithelial cilium movement involved in extracellular fluid movement"/>
    <property type="evidence" value="ECO:0007669"/>
    <property type="project" value="TreeGrafter"/>
</dbReference>
<dbReference type="Gene3D" id="2.60.40.790">
    <property type="match status" value="1"/>
</dbReference>
<keyword evidence="3" id="KW-0963">Cytoplasm</keyword>
<evidence type="ECO:0000313" key="15">
    <source>
        <dbReference type="Proteomes" id="UP000054308"/>
    </source>
</evidence>
<proteinExistence type="predicted"/>
<dbReference type="InterPro" id="IPR007052">
    <property type="entry name" value="CS_dom"/>
</dbReference>
<evidence type="ECO:0000256" key="4">
    <source>
        <dbReference type="ARBA" id="ARBA00022737"/>
    </source>
</evidence>
<feature type="non-terminal residue" evidence="14">
    <location>
        <position position="1"/>
    </location>
</feature>
<feature type="domain" description="CS" evidence="13">
    <location>
        <begin position="1"/>
        <end position="65"/>
    </location>
</feature>
<dbReference type="GO" id="GO:0030331">
    <property type="term" value="F:nuclear estrogen receptor binding"/>
    <property type="evidence" value="ECO:0007669"/>
    <property type="project" value="TreeGrafter"/>
</dbReference>
<evidence type="ECO:0000256" key="1">
    <source>
        <dbReference type="ARBA" id="ARBA00004123"/>
    </source>
</evidence>
<dbReference type="SUPFAM" id="SSF49764">
    <property type="entry name" value="HSP20-like chaperones"/>
    <property type="match status" value="1"/>
</dbReference>
<dbReference type="GO" id="GO:0120293">
    <property type="term" value="C:dynein axonemal particle"/>
    <property type="evidence" value="ECO:0007669"/>
    <property type="project" value="UniProtKB-SubCell"/>
</dbReference>
<evidence type="ECO:0000256" key="7">
    <source>
        <dbReference type="ARBA" id="ARBA00023242"/>
    </source>
</evidence>
<feature type="non-terminal residue" evidence="14">
    <location>
        <position position="401"/>
    </location>
</feature>
<dbReference type="Proteomes" id="UP000054308">
    <property type="component" value="Unassembled WGS sequence"/>
</dbReference>